<accession>A0ABD7GP47</accession>
<name>A0ABD7GP47_9ENTR</name>
<dbReference type="EMBL" id="QRBW01000147">
    <property type="protein sequence ID" value="RDT55343.1"/>
    <property type="molecule type" value="Genomic_DNA"/>
</dbReference>
<sequence>LESIREQIGQAEQDIQRLSALIEEFNLNATDIRSIRAVSRKPDSVYGLFRDTLVKILQEAGEPITAAEMLEVLKEKNDTRINLPSDRRIAHQKVSRDLRTLCACGMVTRYNSSSNFQSVRWLWVGQKRESF</sequence>
<comment type="caution">
    <text evidence="2">The sequence shown here is derived from an EMBL/GenBank/DDBJ whole genome shotgun (WGS) entry which is preliminary data.</text>
</comment>
<feature type="non-terminal residue" evidence="2">
    <location>
        <position position="1"/>
    </location>
</feature>
<dbReference type="Proteomes" id="UP000255291">
    <property type="component" value="Unassembled WGS sequence"/>
</dbReference>
<dbReference type="RefSeq" id="WP_205744058.1">
    <property type="nucleotide sequence ID" value="NZ_QRBW01000147.1"/>
</dbReference>
<keyword evidence="1" id="KW-0175">Coiled coil</keyword>
<reference evidence="2 3" key="1">
    <citation type="submission" date="2018-07" db="EMBL/GenBank/DDBJ databases">
        <title>The use of a cohorting ward and systematic surveillance cultures for the control of a Klebsiella pneumoniae carbapenemase (KPC)-producing Enterobacteriaceae outbreak.</title>
        <authorList>
            <person name="Doi Y."/>
        </authorList>
    </citation>
    <scope>NUCLEOTIDE SEQUENCE [LARGE SCALE GENOMIC DNA]</scope>
    <source>
        <strain evidence="2 3">1-RC-17-04017</strain>
    </source>
</reference>
<organism evidence="2 3">
    <name type="scientific">Enterobacter roggenkampii</name>
    <dbReference type="NCBI Taxonomy" id="1812935"/>
    <lineage>
        <taxon>Bacteria</taxon>
        <taxon>Pseudomonadati</taxon>
        <taxon>Pseudomonadota</taxon>
        <taxon>Gammaproteobacteria</taxon>
        <taxon>Enterobacterales</taxon>
        <taxon>Enterobacteriaceae</taxon>
        <taxon>Enterobacter</taxon>
        <taxon>Enterobacter cloacae complex</taxon>
    </lineage>
</organism>
<feature type="coiled-coil region" evidence="1">
    <location>
        <begin position="1"/>
        <end position="28"/>
    </location>
</feature>
<proteinExistence type="predicted"/>
<dbReference type="AlphaFoldDB" id="A0ABD7GP47"/>
<gene>
    <name evidence="2" type="ORF">DXF87_25315</name>
</gene>
<evidence type="ECO:0000313" key="2">
    <source>
        <dbReference type="EMBL" id="RDT55343.1"/>
    </source>
</evidence>
<protein>
    <submittedName>
        <fullName evidence="2">Uncharacterized protein</fullName>
    </submittedName>
</protein>
<evidence type="ECO:0000313" key="3">
    <source>
        <dbReference type="Proteomes" id="UP000255291"/>
    </source>
</evidence>
<evidence type="ECO:0000256" key="1">
    <source>
        <dbReference type="SAM" id="Coils"/>
    </source>
</evidence>